<evidence type="ECO:0000256" key="1">
    <source>
        <dbReference type="SAM" id="Phobius"/>
    </source>
</evidence>
<dbReference type="Proteomes" id="UP000321954">
    <property type="component" value="Chromosome"/>
</dbReference>
<dbReference type="RefSeq" id="WP_146830897.1">
    <property type="nucleotide sequence ID" value="NZ_CP042476.1"/>
</dbReference>
<organism evidence="2 3">
    <name type="scientific">Antarcticibacterium arcticum</name>
    <dbReference type="NCBI Taxonomy" id="2585771"/>
    <lineage>
        <taxon>Bacteria</taxon>
        <taxon>Pseudomonadati</taxon>
        <taxon>Bacteroidota</taxon>
        <taxon>Flavobacteriia</taxon>
        <taxon>Flavobacteriales</taxon>
        <taxon>Flavobacteriaceae</taxon>
        <taxon>Antarcticibacterium</taxon>
    </lineage>
</organism>
<keyword evidence="3" id="KW-1185">Reference proteome</keyword>
<feature type="transmembrane region" description="Helical" evidence="1">
    <location>
        <begin position="73"/>
        <end position="93"/>
    </location>
</feature>
<dbReference type="InterPro" id="IPR021215">
    <property type="entry name" value="DUF2752"/>
</dbReference>
<proteinExistence type="predicted"/>
<dbReference type="OrthoDB" id="9815897at2"/>
<name>A0A5B8YLY7_9FLAO</name>
<accession>A0A5B8YLY7</accession>
<gene>
    <name evidence="2" type="ORF">FK178_03120</name>
</gene>
<keyword evidence="1" id="KW-0812">Transmembrane</keyword>
<dbReference type="KEGG" id="anp:FK178_03120"/>
<keyword evidence="1" id="KW-0472">Membrane</keyword>
<feature type="transmembrane region" description="Helical" evidence="1">
    <location>
        <begin position="37"/>
        <end position="61"/>
    </location>
</feature>
<evidence type="ECO:0000313" key="3">
    <source>
        <dbReference type="Proteomes" id="UP000321954"/>
    </source>
</evidence>
<sequence length="96" mass="10977">MEDLLLPCLNKELFGMDCYGCGGQRALLMVFKGNFKAAFNLFPAIYPILVLLGFVFLNLFVKFKFDYIIKISLILFTAGIILISYIFKILTFLPNH</sequence>
<keyword evidence="1" id="KW-1133">Transmembrane helix</keyword>
<evidence type="ECO:0000313" key="2">
    <source>
        <dbReference type="EMBL" id="QED36759.1"/>
    </source>
</evidence>
<reference evidence="2 3" key="1">
    <citation type="submission" date="2019-08" db="EMBL/GenBank/DDBJ databases">
        <title>Antarcticibacterium arcticum sp. nov., a bacterium isolated from marine sediment of the Canadian Beaufort Sea.</title>
        <authorList>
            <person name="Lee Y.M."/>
            <person name="Baek K."/>
            <person name="Lee D.-H."/>
            <person name="Shin S.C."/>
            <person name="Jin Y.K."/>
            <person name="Park Y."/>
        </authorList>
    </citation>
    <scope>NUCLEOTIDE SEQUENCE [LARGE SCALE GENOMIC DNA]</scope>
    <source>
        <strain evidence="2 3">PAMC 28998</strain>
    </source>
</reference>
<dbReference type="Pfam" id="PF10825">
    <property type="entry name" value="DUF2752"/>
    <property type="match status" value="1"/>
</dbReference>
<protein>
    <submittedName>
        <fullName evidence="2">DUF2752 domain-containing protein</fullName>
    </submittedName>
</protein>
<dbReference type="AlphaFoldDB" id="A0A5B8YLY7"/>
<dbReference type="EMBL" id="CP042476">
    <property type="protein sequence ID" value="QED36759.1"/>
    <property type="molecule type" value="Genomic_DNA"/>
</dbReference>